<dbReference type="InterPro" id="IPR018392">
    <property type="entry name" value="LysM"/>
</dbReference>
<feature type="region of interest" description="Disordered" evidence="3">
    <location>
        <begin position="128"/>
        <end position="275"/>
    </location>
</feature>
<name>A0A6N9V5G0_STRMI</name>
<gene>
    <name evidence="5" type="ORF">G3I39_13865</name>
</gene>
<feature type="domain" description="LysM" evidence="4">
    <location>
        <begin position="274"/>
        <end position="323"/>
    </location>
</feature>
<dbReference type="CDD" id="cd00118">
    <property type="entry name" value="LysM"/>
    <property type="match status" value="1"/>
</dbReference>
<dbReference type="Pfam" id="PF06737">
    <property type="entry name" value="Transglycosylas"/>
    <property type="match status" value="1"/>
</dbReference>
<dbReference type="Proteomes" id="UP000471648">
    <property type="component" value="Unassembled WGS sequence"/>
</dbReference>
<dbReference type="Gene3D" id="3.10.350.10">
    <property type="entry name" value="LysM domain"/>
    <property type="match status" value="1"/>
</dbReference>
<organism evidence="5 6">
    <name type="scientific">Streptomyces microflavus</name>
    <name type="common">Streptomyces lipmanii</name>
    <dbReference type="NCBI Taxonomy" id="1919"/>
    <lineage>
        <taxon>Bacteria</taxon>
        <taxon>Bacillati</taxon>
        <taxon>Actinomycetota</taxon>
        <taxon>Actinomycetes</taxon>
        <taxon>Kitasatosporales</taxon>
        <taxon>Streptomycetaceae</taxon>
        <taxon>Streptomyces</taxon>
    </lineage>
</organism>
<feature type="compositionally biased region" description="Basic and acidic residues" evidence="3">
    <location>
        <begin position="249"/>
        <end position="267"/>
    </location>
</feature>
<dbReference type="SUPFAM" id="SSF54106">
    <property type="entry name" value="LysM domain"/>
    <property type="match status" value="1"/>
</dbReference>
<feature type="compositionally biased region" description="Low complexity" evidence="3">
    <location>
        <begin position="135"/>
        <end position="150"/>
    </location>
</feature>
<dbReference type="AlphaFoldDB" id="A0A6N9V5G0"/>
<dbReference type="SMART" id="SM00257">
    <property type="entry name" value="LysM"/>
    <property type="match status" value="1"/>
</dbReference>
<sequence length="343" mass="33996">MGSANGRHRRPRQAPAIVVAAGVTGSAIAIPFLGAAGAHAADATTWDRVAECESGGMWSADLGNGYYGGLQFSQETWSAYGGTAFAERADLASRSQQISVAEKVLDDKGPQAWPSCAVISGLAVDGSLPGVDPGTAPSAEPTDDATTAPADEADEKGEAGSSGNTDSSGKAVKTGKSGKGEKEAGSDTLDPSGKPSAPPVAGKAGTSGSPDASQPSTSVPDASQGADGSGGKHRGAPAPEEAGAVGQDGDPRESGRHASRGEGDVRDGGAVVDGGYTVQPGDNLWAIADAQKLPQGWTGLYEANKDLLGSDPDLILPGQSLDLGLEQAGQEGAPEGAEVPAAN</sequence>
<protein>
    <submittedName>
        <fullName evidence="5">LysM peptidoglycan-binding domain-containing protein</fullName>
    </submittedName>
</protein>
<evidence type="ECO:0000313" key="6">
    <source>
        <dbReference type="Proteomes" id="UP000471648"/>
    </source>
</evidence>
<evidence type="ECO:0000256" key="3">
    <source>
        <dbReference type="SAM" id="MobiDB-lite"/>
    </source>
</evidence>
<evidence type="ECO:0000313" key="5">
    <source>
        <dbReference type="EMBL" id="NEB68124.1"/>
    </source>
</evidence>
<dbReference type="PROSITE" id="PS51782">
    <property type="entry name" value="LYSM"/>
    <property type="match status" value="1"/>
</dbReference>
<dbReference type="Pfam" id="PF01476">
    <property type="entry name" value="LysM"/>
    <property type="match status" value="1"/>
</dbReference>
<evidence type="ECO:0000256" key="1">
    <source>
        <dbReference type="ARBA" id="ARBA00010830"/>
    </source>
</evidence>
<dbReference type="PANTHER" id="PTHR34700:SF4">
    <property type="entry name" value="PHAGE-LIKE ELEMENT PBSX PROTEIN XKDP"/>
    <property type="match status" value="1"/>
</dbReference>
<dbReference type="PANTHER" id="PTHR34700">
    <property type="entry name" value="POTASSIUM BINDING PROTEIN KBP"/>
    <property type="match status" value="1"/>
</dbReference>
<keyword evidence="2" id="KW-0378">Hydrolase</keyword>
<comment type="similarity">
    <text evidence="1">Belongs to the transglycosylase family. Rpf subfamily.</text>
</comment>
<dbReference type="InterPro" id="IPR023346">
    <property type="entry name" value="Lysozyme-like_dom_sf"/>
</dbReference>
<proteinExistence type="inferred from homology"/>
<dbReference type="EMBL" id="JAAGME010000605">
    <property type="protein sequence ID" value="NEB68124.1"/>
    <property type="molecule type" value="Genomic_DNA"/>
</dbReference>
<dbReference type="InterPro" id="IPR052196">
    <property type="entry name" value="Bact_Kbp"/>
</dbReference>
<feature type="compositionally biased region" description="Polar residues" evidence="3">
    <location>
        <begin position="206"/>
        <end position="221"/>
    </location>
</feature>
<dbReference type="InterPro" id="IPR010618">
    <property type="entry name" value="RPF"/>
</dbReference>
<evidence type="ECO:0000256" key="2">
    <source>
        <dbReference type="ARBA" id="ARBA00022801"/>
    </source>
</evidence>
<dbReference type="InterPro" id="IPR036779">
    <property type="entry name" value="LysM_dom_sf"/>
</dbReference>
<dbReference type="Gene3D" id="1.10.530.10">
    <property type="match status" value="1"/>
</dbReference>
<evidence type="ECO:0000259" key="4">
    <source>
        <dbReference type="PROSITE" id="PS51782"/>
    </source>
</evidence>
<dbReference type="SUPFAM" id="SSF53955">
    <property type="entry name" value="Lysozyme-like"/>
    <property type="match status" value="1"/>
</dbReference>
<dbReference type="CDD" id="cd13925">
    <property type="entry name" value="RPF"/>
    <property type="match status" value="1"/>
</dbReference>
<dbReference type="RefSeq" id="WP_094213518.1">
    <property type="nucleotide sequence ID" value="NZ_CP108575.1"/>
</dbReference>
<reference evidence="5 6" key="1">
    <citation type="submission" date="2020-01" db="EMBL/GenBank/DDBJ databases">
        <title>Insect and environment-associated Actinomycetes.</title>
        <authorList>
            <person name="Currrie C."/>
            <person name="Chevrette M."/>
            <person name="Carlson C."/>
            <person name="Stubbendieck R."/>
            <person name="Wendt-Pienkowski E."/>
        </authorList>
    </citation>
    <scope>NUCLEOTIDE SEQUENCE [LARGE SCALE GENOMIC DNA]</scope>
    <source>
        <strain evidence="5 6">SID14438</strain>
    </source>
</reference>
<accession>A0A6N9V5G0</accession>
<comment type="caution">
    <text evidence="5">The sequence shown here is derived from an EMBL/GenBank/DDBJ whole genome shotgun (WGS) entry which is preliminary data.</text>
</comment>
<dbReference type="GO" id="GO:0016787">
    <property type="term" value="F:hydrolase activity"/>
    <property type="evidence" value="ECO:0007669"/>
    <property type="project" value="UniProtKB-KW"/>
</dbReference>